<feature type="domain" description="AB hydrolase-1" evidence="2">
    <location>
        <begin position="38"/>
        <end position="277"/>
    </location>
</feature>
<evidence type="ECO:0000256" key="1">
    <source>
        <dbReference type="ARBA" id="ARBA00022801"/>
    </source>
</evidence>
<dbReference type="Pfam" id="PF00561">
    <property type="entry name" value="Abhydrolase_1"/>
    <property type="match status" value="1"/>
</dbReference>
<comment type="caution">
    <text evidence="3">The sequence shown here is derived from an EMBL/GenBank/DDBJ whole genome shotgun (WGS) entry which is preliminary data.</text>
</comment>
<accession>A0ABW1IZK3</accession>
<dbReference type="InterPro" id="IPR051340">
    <property type="entry name" value="Haloalkane_dehalogenase"/>
</dbReference>
<dbReference type="Gene3D" id="3.40.50.1820">
    <property type="entry name" value="alpha/beta hydrolase"/>
    <property type="match status" value="1"/>
</dbReference>
<dbReference type="PRINTS" id="PR00412">
    <property type="entry name" value="EPOXHYDRLASE"/>
</dbReference>
<evidence type="ECO:0000313" key="3">
    <source>
        <dbReference type="EMBL" id="MFC5993886.1"/>
    </source>
</evidence>
<organism evidence="3 4">
    <name type="scientific">Pseudonocardia hispaniensis</name>
    <dbReference type="NCBI Taxonomy" id="904933"/>
    <lineage>
        <taxon>Bacteria</taxon>
        <taxon>Bacillati</taxon>
        <taxon>Actinomycetota</taxon>
        <taxon>Actinomycetes</taxon>
        <taxon>Pseudonocardiales</taxon>
        <taxon>Pseudonocardiaceae</taxon>
        <taxon>Pseudonocardia</taxon>
    </lineage>
</organism>
<gene>
    <name evidence="3" type="ORF">ACFQE5_06640</name>
</gene>
<keyword evidence="1 3" id="KW-0378">Hydrolase</keyword>
<dbReference type="PRINTS" id="PR00111">
    <property type="entry name" value="ABHYDROLASE"/>
</dbReference>
<dbReference type="InterPro" id="IPR000073">
    <property type="entry name" value="AB_hydrolase_1"/>
</dbReference>
<protein>
    <submittedName>
        <fullName evidence="3">Alpha/beta fold hydrolase</fullName>
    </submittedName>
</protein>
<reference evidence="4" key="1">
    <citation type="journal article" date="2019" name="Int. J. Syst. Evol. Microbiol.">
        <title>The Global Catalogue of Microorganisms (GCM) 10K type strain sequencing project: providing services to taxonomists for standard genome sequencing and annotation.</title>
        <authorList>
            <consortium name="The Broad Institute Genomics Platform"/>
            <consortium name="The Broad Institute Genome Sequencing Center for Infectious Disease"/>
            <person name="Wu L."/>
            <person name="Ma J."/>
        </authorList>
    </citation>
    <scope>NUCLEOTIDE SEQUENCE [LARGE SCALE GENOMIC DNA]</scope>
    <source>
        <strain evidence="4">CCM 8391</strain>
    </source>
</reference>
<dbReference type="RefSeq" id="WP_379583930.1">
    <property type="nucleotide sequence ID" value="NZ_JBHSQW010000014.1"/>
</dbReference>
<dbReference type="InterPro" id="IPR029058">
    <property type="entry name" value="AB_hydrolase_fold"/>
</dbReference>
<dbReference type="Proteomes" id="UP001596302">
    <property type="component" value="Unassembled WGS sequence"/>
</dbReference>
<dbReference type="GO" id="GO:0016787">
    <property type="term" value="F:hydrolase activity"/>
    <property type="evidence" value="ECO:0007669"/>
    <property type="project" value="UniProtKB-KW"/>
</dbReference>
<proteinExistence type="predicted"/>
<dbReference type="EMBL" id="JBHSQW010000014">
    <property type="protein sequence ID" value="MFC5993886.1"/>
    <property type="molecule type" value="Genomic_DNA"/>
</dbReference>
<dbReference type="InterPro" id="IPR000639">
    <property type="entry name" value="Epox_hydrolase-like"/>
</dbReference>
<name>A0ABW1IZK3_9PSEU</name>
<keyword evidence="4" id="KW-1185">Reference proteome</keyword>
<dbReference type="PANTHER" id="PTHR42977:SF3">
    <property type="entry name" value="AB HYDROLASE-1 DOMAIN-CONTAINING PROTEIN"/>
    <property type="match status" value="1"/>
</dbReference>
<evidence type="ECO:0000313" key="4">
    <source>
        <dbReference type="Proteomes" id="UP001596302"/>
    </source>
</evidence>
<evidence type="ECO:0000259" key="2">
    <source>
        <dbReference type="Pfam" id="PF00561"/>
    </source>
</evidence>
<sequence>MRAPDLPNWLAEQLPFERYVVDIGDHRLHVMESGEGRAVVLLHGNPTWGFLYRKVALQLADQPVRVVMPDLVGFGFSSRAHFAQHTLVNHATWFGMLLDELELDDMVFMGQDWGGAIGTLALSDRADRLAGLVLANTAVTPPREGFRPTLVHRLAGLPVVSNLLVQGVGFPQLDLNLFQGDRRSIRGNVARAYRHPLRSWQDRAAVLAMARAVPDSLEHPSVPGLRACAEFVSGFTGPAAIVWGNRDPILGKLKHRTARMLPRAAVTSTSAGHFLQEQVPAEIAGAIMQVVRSADVR</sequence>
<dbReference type="PANTHER" id="PTHR42977">
    <property type="entry name" value="HYDROLASE-RELATED"/>
    <property type="match status" value="1"/>
</dbReference>
<dbReference type="SUPFAM" id="SSF53474">
    <property type="entry name" value="alpha/beta-Hydrolases"/>
    <property type="match status" value="1"/>
</dbReference>